<keyword evidence="4" id="KW-0833">Ubl conjugation pathway</keyword>
<dbReference type="SUPFAM" id="SSF57933">
    <property type="entry name" value="TAZ domain"/>
    <property type="match status" value="1"/>
</dbReference>
<dbReference type="GO" id="GO:0008270">
    <property type="term" value="F:zinc ion binding"/>
    <property type="evidence" value="ECO:0007669"/>
    <property type="project" value="UniProtKB-KW"/>
</dbReference>
<dbReference type="PANTHER" id="PTHR46287:SF4">
    <property type="entry name" value="BTB_POZ AND TAZ DOMAIN-CONTAINING PROTEIN 2"/>
    <property type="match status" value="1"/>
</dbReference>
<dbReference type="GO" id="GO:0005516">
    <property type="term" value="F:calmodulin binding"/>
    <property type="evidence" value="ECO:0007669"/>
    <property type="project" value="UniProtKB-ARBA"/>
</dbReference>
<evidence type="ECO:0000313" key="8">
    <source>
        <dbReference type="Proteomes" id="UP001189122"/>
    </source>
</evidence>
<dbReference type="GO" id="GO:0009751">
    <property type="term" value="P:response to salicylic acid"/>
    <property type="evidence" value="ECO:0007669"/>
    <property type="project" value="UniProtKB-ARBA"/>
</dbReference>
<dbReference type="GO" id="GO:0042542">
    <property type="term" value="P:response to hydrogen peroxide"/>
    <property type="evidence" value="ECO:0007669"/>
    <property type="project" value="UniProtKB-ARBA"/>
</dbReference>
<evidence type="ECO:0000259" key="6">
    <source>
        <dbReference type="PROSITE" id="PS50097"/>
    </source>
</evidence>
<dbReference type="InterPro" id="IPR035898">
    <property type="entry name" value="TAZ_dom_sf"/>
</dbReference>
<dbReference type="InterPro" id="IPR011333">
    <property type="entry name" value="SKP1/BTB/POZ_sf"/>
</dbReference>
<comment type="pathway">
    <text evidence="1">Protein modification; protein ubiquitination.</text>
</comment>
<evidence type="ECO:0000256" key="3">
    <source>
        <dbReference type="ARBA" id="ARBA00022771"/>
    </source>
</evidence>
<dbReference type="GO" id="GO:0006355">
    <property type="term" value="P:regulation of DNA-templated transcription"/>
    <property type="evidence" value="ECO:0007669"/>
    <property type="project" value="UniProtKB-ARBA"/>
</dbReference>
<keyword evidence="5" id="KW-0862">Zinc</keyword>
<evidence type="ECO:0000256" key="5">
    <source>
        <dbReference type="ARBA" id="ARBA00022833"/>
    </source>
</evidence>
<dbReference type="EMBL" id="CACRZD030000005">
    <property type="protein sequence ID" value="CAA6659607.1"/>
    <property type="molecule type" value="Genomic_DNA"/>
</dbReference>
<keyword evidence="2" id="KW-0479">Metal-binding</keyword>
<dbReference type="Pfam" id="PF02135">
    <property type="entry name" value="zf-TAZ"/>
    <property type="match status" value="1"/>
</dbReference>
<evidence type="ECO:0000256" key="4">
    <source>
        <dbReference type="ARBA" id="ARBA00022786"/>
    </source>
</evidence>
<feature type="domain" description="BTB" evidence="6">
    <location>
        <begin position="49"/>
        <end position="122"/>
    </location>
</feature>
<dbReference type="SUPFAM" id="SSF54695">
    <property type="entry name" value="POZ domain"/>
    <property type="match status" value="1"/>
</dbReference>
<dbReference type="GO" id="GO:0005634">
    <property type="term" value="C:nucleus"/>
    <property type="evidence" value="ECO:0007669"/>
    <property type="project" value="TreeGrafter"/>
</dbReference>
<protein>
    <recommendedName>
        <fullName evidence="6">BTB domain-containing protein</fullName>
    </recommendedName>
</protein>
<dbReference type="Gene3D" id="3.30.710.10">
    <property type="entry name" value="Potassium Channel Kv1.1, Chain A"/>
    <property type="match status" value="1"/>
</dbReference>
<dbReference type="InterPro" id="IPR000197">
    <property type="entry name" value="Znf_TAZ"/>
</dbReference>
<dbReference type="AlphaFoldDB" id="A0A7I8INT4"/>
<gene>
    <name evidence="7" type="ORF">SI7747_05006029</name>
</gene>
<dbReference type="SMART" id="SM00551">
    <property type="entry name" value="ZnF_TAZ"/>
    <property type="match status" value="1"/>
</dbReference>
<keyword evidence="8" id="KW-1185">Reference proteome</keyword>
<sequence length="322" mass="35682">MVQEAARFAGAGGLHESALTVTGRNFAGDCGGYGVGDGGYFSTRGNTAPDARVVTSGGRSIPVHSSVLAMASPVLEAALFDRRRRVGNSDKAPPAVPILGVPCDAVSAFIRYLYETRCTSEEMERYAMHLLALSHVYQLPRLKRACVGSLVDRLDAETVKTEGWRFLQANDPWLELEILQALHEIDLREKRRARNRKAQSVYLQLSEAMECLRHICTEGCTEQGPCPWFRTCQGLQRLIRHFATCERKKTTATGGGCAQCKRMWQLLRLHASVCDQPEPCAQFKLRTQQQTGKKGDDDARWGLLVRKVVSAKVMSALARKTN</sequence>
<dbReference type="EMBL" id="LR743592">
    <property type="protein sequence ID" value="CAA2619860.1"/>
    <property type="molecule type" value="Genomic_DNA"/>
</dbReference>
<dbReference type="Proteomes" id="UP001189122">
    <property type="component" value="Unassembled WGS sequence"/>
</dbReference>
<dbReference type="InterPro" id="IPR000210">
    <property type="entry name" value="BTB/POZ_dom"/>
</dbReference>
<dbReference type="SMART" id="SM00225">
    <property type="entry name" value="BTB"/>
    <property type="match status" value="1"/>
</dbReference>
<keyword evidence="3" id="KW-0863">Zinc-finger</keyword>
<dbReference type="GO" id="GO:0009725">
    <property type="term" value="P:response to hormone"/>
    <property type="evidence" value="ECO:0007669"/>
    <property type="project" value="UniProtKB-ARBA"/>
</dbReference>
<dbReference type="Pfam" id="PF00651">
    <property type="entry name" value="BTB"/>
    <property type="match status" value="1"/>
</dbReference>
<dbReference type="InterPro" id="IPR044513">
    <property type="entry name" value="BT1/2/3/4/5"/>
</dbReference>
<evidence type="ECO:0000256" key="1">
    <source>
        <dbReference type="ARBA" id="ARBA00004906"/>
    </source>
</evidence>
<accession>A0A7I8INT4</accession>
<proteinExistence type="predicted"/>
<evidence type="ECO:0000313" key="7">
    <source>
        <dbReference type="EMBL" id="CAA2619860.1"/>
    </source>
</evidence>
<name>A0A7I8INT4_SPIIN</name>
<evidence type="ECO:0000256" key="2">
    <source>
        <dbReference type="ARBA" id="ARBA00022723"/>
    </source>
</evidence>
<dbReference type="PANTHER" id="PTHR46287">
    <property type="entry name" value="BTB/POZ AND TAZ DOMAIN-CONTAINING PROTEIN 3-RELATED"/>
    <property type="match status" value="1"/>
</dbReference>
<reference evidence="7 8" key="1">
    <citation type="submission" date="2019-12" db="EMBL/GenBank/DDBJ databases">
        <authorList>
            <person name="Scholz U."/>
            <person name="Mascher M."/>
            <person name="Fiebig A."/>
        </authorList>
    </citation>
    <scope>NUCLEOTIDE SEQUENCE</scope>
</reference>
<dbReference type="PROSITE" id="PS50097">
    <property type="entry name" value="BTB"/>
    <property type="match status" value="1"/>
</dbReference>
<organism evidence="7">
    <name type="scientific">Spirodela intermedia</name>
    <name type="common">Intermediate duckweed</name>
    <dbReference type="NCBI Taxonomy" id="51605"/>
    <lineage>
        <taxon>Eukaryota</taxon>
        <taxon>Viridiplantae</taxon>
        <taxon>Streptophyta</taxon>
        <taxon>Embryophyta</taxon>
        <taxon>Tracheophyta</taxon>
        <taxon>Spermatophyta</taxon>
        <taxon>Magnoliopsida</taxon>
        <taxon>Liliopsida</taxon>
        <taxon>Araceae</taxon>
        <taxon>Lemnoideae</taxon>
        <taxon>Spirodela</taxon>
    </lineage>
</organism>
<dbReference type="Gene3D" id="1.20.1020.10">
    <property type="entry name" value="TAZ domain"/>
    <property type="match status" value="1"/>
</dbReference>